<dbReference type="GO" id="GO:1990351">
    <property type="term" value="C:transporter complex"/>
    <property type="evidence" value="ECO:0007669"/>
    <property type="project" value="TreeGrafter"/>
</dbReference>
<protein>
    <submittedName>
        <fullName evidence="3">LPS-assembly protein</fullName>
    </submittedName>
</protein>
<dbReference type="InterPro" id="IPR050218">
    <property type="entry name" value="LptD"/>
</dbReference>
<proteinExistence type="predicted"/>
<dbReference type="RefSeq" id="WP_075443606.1">
    <property type="nucleotide sequence ID" value="NZ_FOQK01000012.1"/>
</dbReference>
<dbReference type="GO" id="GO:0009279">
    <property type="term" value="C:cell outer membrane"/>
    <property type="evidence" value="ECO:0007669"/>
    <property type="project" value="TreeGrafter"/>
</dbReference>
<organism evidence="3 4">
    <name type="scientific">Selenomonas ruminantium</name>
    <dbReference type="NCBI Taxonomy" id="971"/>
    <lineage>
        <taxon>Bacteria</taxon>
        <taxon>Bacillati</taxon>
        <taxon>Bacillota</taxon>
        <taxon>Negativicutes</taxon>
        <taxon>Selenomonadales</taxon>
        <taxon>Selenomonadaceae</taxon>
        <taxon>Selenomonas</taxon>
    </lineage>
</organism>
<dbReference type="PANTHER" id="PTHR30189:SF1">
    <property type="entry name" value="LPS-ASSEMBLY PROTEIN LPTD"/>
    <property type="match status" value="1"/>
</dbReference>
<sequence length="512" mass="59092">MNSNQKILAGMVAAAAVLPGMPGTAYAAYSADSDTGIQALDYIENNRIEERQRRLTDEQKKLLEDAANMEKHLRQPLAKDKPMPVAFEGEDLTYDQRDGSFIAKGKVDILQMDAHRFQGEEVTGNTERQEIDIPGKAHILQMTPGQMRITLDGYKAHYNYGTKTGTIDNVRGKADAHYITGKRFEFYPDHIVVYDGTQTKCGAKSPDYHLQAKKITMYPNDKIVLEDVSFWLKKVKLYSRKRYVVDISPGSDKAKYPYPRVGYNTDDKLTFSWDLSFPVASNVAVNTNIYVTGADGWRGNYDVTWKNKKMATGVTYGYFEDSDNRWIRKQPAVFWRYGDHIGDSRFTYKLYSEYGRWYGNGIHSNHSYYSATLGYDPIKFSRYTLYLSLGYNITRESYDNSRVAGIKADAVLTKDFDERWAAYAGYHYSRKDAASSLFNFGTDDYRRKLEGGFSYRVDEKNRLAVGTKYDLDHGKWKNIDYYWYHDMHCAESIVRYKSLHNQISIRFQFTPW</sequence>
<name>A0A1I3EY77_SELRU</name>
<evidence type="ECO:0000256" key="2">
    <source>
        <dbReference type="SAM" id="SignalP"/>
    </source>
</evidence>
<feature type="chain" id="PRO_5010347562" evidence="2">
    <location>
        <begin position="28"/>
        <end position="512"/>
    </location>
</feature>
<feature type="coiled-coil region" evidence="1">
    <location>
        <begin position="45"/>
        <end position="72"/>
    </location>
</feature>
<keyword evidence="1" id="KW-0175">Coiled coil</keyword>
<keyword evidence="2" id="KW-0732">Signal</keyword>
<gene>
    <name evidence="3" type="ORF">SAMN04487861_11225</name>
</gene>
<dbReference type="AlphaFoldDB" id="A0A1I3EY77"/>
<dbReference type="Proteomes" id="UP000183639">
    <property type="component" value="Unassembled WGS sequence"/>
</dbReference>
<feature type="signal peptide" evidence="2">
    <location>
        <begin position="1"/>
        <end position="27"/>
    </location>
</feature>
<accession>A0A1I3EY77</accession>
<evidence type="ECO:0000256" key="1">
    <source>
        <dbReference type="SAM" id="Coils"/>
    </source>
</evidence>
<evidence type="ECO:0000313" key="3">
    <source>
        <dbReference type="EMBL" id="SFI03929.1"/>
    </source>
</evidence>
<dbReference type="OrthoDB" id="1629906at2"/>
<dbReference type="EMBL" id="FOQK01000012">
    <property type="protein sequence ID" value="SFI03929.1"/>
    <property type="molecule type" value="Genomic_DNA"/>
</dbReference>
<dbReference type="PANTHER" id="PTHR30189">
    <property type="entry name" value="LPS-ASSEMBLY PROTEIN"/>
    <property type="match status" value="1"/>
</dbReference>
<reference evidence="3 4" key="1">
    <citation type="submission" date="2016-10" db="EMBL/GenBank/DDBJ databases">
        <authorList>
            <person name="de Groot N.N."/>
        </authorList>
    </citation>
    <scope>NUCLEOTIDE SEQUENCE [LARGE SCALE GENOMIC DNA]</scope>
    <source>
        <strain evidence="3 4">Z108</strain>
    </source>
</reference>
<evidence type="ECO:0000313" key="4">
    <source>
        <dbReference type="Proteomes" id="UP000183639"/>
    </source>
</evidence>